<dbReference type="SUPFAM" id="SSF47226">
    <property type="entry name" value="Histidine-containing phosphotransfer domain, HPT domain"/>
    <property type="match status" value="1"/>
</dbReference>
<dbReference type="Gene3D" id="1.20.120.160">
    <property type="entry name" value="HPT domain"/>
    <property type="match status" value="1"/>
</dbReference>
<dbReference type="GO" id="GO:0000160">
    <property type="term" value="P:phosphorelay signal transduction system"/>
    <property type="evidence" value="ECO:0007669"/>
    <property type="project" value="UniProtKB-KW"/>
</dbReference>
<evidence type="ECO:0000256" key="2">
    <source>
        <dbReference type="PROSITE-ProRule" id="PRU00110"/>
    </source>
</evidence>
<protein>
    <submittedName>
        <fullName evidence="4">Histidine kinase</fullName>
    </submittedName>
</protein>
<proteinExistence type="predicted"/>
<evidence type="ECO:0000313" key="5">
    <source>
        <dbReference type="Proteomes" id="UP001143400"/>
    </source>
</evidence>
<reference evidence="4" key="1">
    <citation type="journal article" date="2014" name="Int. J. Syst. Evol. Microbiol.">
        <title>Complete genome sequence of Corynebacterium casei LMG S-19264T (=DSM 44701T), isolated from a smear-ripened cheese.</title>
        <authorList>
            <consortium name="US DOE Joint Genome Institute (JGI-PGF)"/>
            <person name="Walter F."/>
            <person name="Albersmeier A."/>
            <person name="Kalinowski J."/>
            <person name="Ruckert C."/>
        </authorList>
    </citation>
    <scope>NUCLEOTIDE SEQUENCE</scope>
    <source>
        <strain evidence="4">VKM B-1606</strain>
    </source>
</reference>
<dbReference type="Pfam" id="PF01627">
    <property type="entry name" value="Hpt"/>
    <property type="match status" value="1"/>
</dbReference>
<sequence>MKVASMPETSHLDGVQLNPEVAAESFKDHVVLRPPNKLKERATRRAPIRDAGDSGAIMRAEIALERLSLEFEDWMRIEMETLEEARAALALARDEPTIAALFRAAHDLRGQSSTFGYPLAGEIAEGLCDLVEYATPETLPRQAVIDRHVEAIRAIVRENVRDRDHPVGVELAARLAALRADVARKG</sequence>
<organism evidence="4 5">
    <name type="scientific">Methylopila capsulata</name>
    <dbReference type="NCBI Taxonomy" id="61654"/>
    <lineage>
        <taxon>Bacteria</taxon>
        <taxon>Pseudomonadati</taxon>
        <taxon>Pseudomonadota</taxon>
        <taxon>Alphaproteobacteria</taxon>
        <taxon>Hyphomicrobiales</taxon>
        <taxon>Methylopilaceae</taxon>
        <taxon>Methylopila</taxon>
    </lineage>
</organism>
<name>A0A9W6IUH6_9HYPH</name>
<feature type="modified residue" description="Phosphohistidine" evidence="2">
    <location>
        <position position="106"/>
    </location>
</feature>
<comment type="caution">
    <text evidence="4">The sequence shown here is derived from an EMBL/GenBank/DDBJ whole genome shotgun (WGS) entry which is preliminary data.</text>
</comment>
<dbReference type="PROSITE" id="PS50894">
    <property type="entry name" value="HPT"/>
    <property type="match status" value="1"/>
</dbReference>
<evidence type="ECO:0000259" key="3">
    <source>
        <dbReference type="PROSITE" id="PS50894"/>
    </source>
</evidence>
<dbReference type="InterPro" id="IPR008207">
    <property type="entry name" value="Sig_transdc_His_kin_Hpt_dom"/>
</dbReference>
<keyword evidence="4" id="KW-0418">Kinase</keyword>
<feature type="domain" description="HPt" evidence="3">
    <location>
        <begin position="67"/>
        <end position="159"/>
    </location>
</feature>
<keyword evidence="4" id="KW-0808">Transferase</keyword>
<gene>
    <name evidence="4" type="ORF">GCM10008170_18380</name>
</gene>
<keyword evidence="2" id="KW-0597">Phosphoprotein</keyword>
<dbReference type="InterPro" id="IPR036641">
    <property type="entry name" value="HPT_dom_sf"/>
</dbReference>
<dbReference type="Proteomes" id="UP001143400">
    <property type="component" value="Unassembled WGS sequence"/>
</dbReference>
<accession>A0A9W6IUH6</accession>
<reference evidence="4" key="2">
    <citation type="submission" date="2023-01" db="EMBL/GenBank/DDBJ databases">
        <authorList>
            <person name="Sun Q."/>
            <person name="Evtushenko L."/>
        </authorList>
    </citation>
    <scope>NUCLEOTIDE SEQUENCE</scope>
    <source>
        <strain evidence="4">VKM B-1606</strain>
    </source>
</reference>
<keyword evidence="1" id="KW-0902">Two-component regulatory system</keyword>
<dbReference type="GO" id="GO:0004672">
    <property type="term" value="F:protein kinase activity"/>
    <property type="evidence" value="ECO:0007669"/>
    <property type="project" value="UniProtKB-ARBA"/>
</dbReference>
<dbReference type="AlphaFoldDB" id="A0A9W6IUH6"/>
<dbReference type="EMBL" id="BSFF01000002">
    <property type="protein sequence ID" value="GLK55819.1"/>
    <property type="molecule type" value="Genomic_DNA"/>
</dbReference>
<evidence type="ECO:0000256" key="1">
    <source>
        <dbReference type="ARBA" id="ARBA00023012"/>
    </source>
</evidence>
<evidence type="ECO:0000313" key="4">
    <source>
        <dbReference type="EMBL" id="GLK55819.1"/>
    </source>
</evidence>